<evidence type="ECO:0000313" key="1">
    <source>
        <dbReference type="EMBL" id="KAJ1178489.1"/>
    </source>
</evidence>
<gene>
    <name evidence="1" type="ORF">NDU88_003735</name>
</gene>
<sequence>MVRGGVHEEGFAVLCLLPAGPELRLKQRSRHGLADGVSGEMKKVWNGSGREREWATIWGACAEERDHDKEERLREVMSESMLRWDILRLKSGEC</sequence>
<name>A0AAV7TP70_PLEWA</name>
<dbReference type="AlphaFoldDB" id="A0AAV7TP70"/>
<keyword evidence="2" id="KW-1185">Reference proteome</keyword>
<comment type="caution">
    <text evidence="1">The sequence shown here is derived from an EMBL/GenBank/DDBJ whole genome shotgun (WGS) entry which is preliminary data.</text>
</comment>
<dbReference type="Proteomes" id="UP001066276">
    <property type="component" value="Chromosome 3_2"/>
</dbReference>
<accession>A0AAV7TP70</accession>
<evidence type="ECO:0000313" key="2">
    <source>
        <dbReference type="Proteomes" id="UP001066276"/>
    </source>
</evidence>
<reference evidence="1" key="1">
    <citation type="journal article" date="2022" name="bioRxiv">
        <title>Sequencing and chromosome-scale assembly of the giantPleurodeles waltlgenome.</title>
        <authorList>
            <person name="Brown T."/>
            <person name="Elewa A."/>
            <person name="Iarovenko S."/>
            <person name="Subramanian E."/>
            <person name="Araus A.J."/>
            <person name="Petzold A."/>
            <person name="Susuki M."/>
            <person name="Suzuki K.-i.T."/>
            <person name="Hayashi T."/>
            <person name="Toyoda A."/>
            <person name="Oliveira C."/>
            <person name="Osipova E."/>
            <person name="Leigh N.D."/>
            <person name="Simon A."/>
            <person name="Yun M.H."/>
        </authorList>
    </citation>
    <scope>NUCLEOTIDE SEQUENCE</scope>
    <source>
        <strain evidence="1">20211129_DDA</strain>
        <tissue evidence="1">Liver</tissue>
    </source>
</reference>
<proteinExistence type="predicted"/>
<protein>
    <submittedName>
        <fullName evidence="1">Uncharacterized protein</fullName>
    </submittedName>
</protein>
<organism evidence="1 2">
    <name type="scientific">Pleurodeles waltl</name>
    <name type="common">Iberian ribbed newt</name>
    <dbReference type="NCBI Taxonomy" id="8319"/>
    <lineage>
        <taxon>Eukaryota</taxon>
        <taxon>Metazoa</taxon>
        <taxon>Chordata</taxon>
        <taxon>Craniata</taxon>
        <taxon>Vertebrata</taxon>
        <taxon>Euteleostomi</taxon>
        <taxon>Amphibia</taxon>
        <taxon>Batrachia</taxon>
        <taxon>Caudata</taxon>
        <taxon>Salamandroidea</taxon>
        <taxon>Salamandridae</taxon>
        <taxon>Pleurodelinae</taxon>
        <taxon>Pleurodeles</taxon>
    </lineage>
</organism>
<dbReference type="EMBL" id="JANPWB010000006">
    <property type="protein sequence ID" value="KAJ1178489.1"/>
    <property type="molecule type" value="Genomic_DNA"/>
</dbReference>